<proteinExistence type="predicted"/>
<protein>
    <submittedName>
        <fullName evidence="1">Uncharacterized protein</fullName>
    </submittedName>
</protein>
<evidence type="ECO:0000313" key="2">
    <source>
        <dbReference type="Proteomes" id="UP000321362"/>
    </source>
</evidence>
<dbReference type="RefSeq" id="WP_147059226.1">
    <property type="nucleotide sequence ID" value="NZ_CP042437.1"/>
</dbReference>
<evidence type="ECO:0000313" key="1">
    <source>
        <dbReference type="EMBL" id="QEC79533.1"/>
    </source>
</evidence>
<dbReference type="KEGG" id="mgk:FSB76_27620"/>
<gene>
    <name evidence="1" type="ORF">FSB76_27620</name>
</gene>
<accession>A0A5B8W6U6</accession>
<sequence length="62" mass="6849">MLSILHRHPPVFATRMFAGDLRSVSTHFYTLPASGYVGEALSPFLRGFYAVTWIVAGLCFAT</sequence>
<reference evidence="1 2" key="1">
    <citation type="journal article" date="2013" name="J. Microbiol.">
        <title>Mucilaginibacter ginsenosidivorax sp. nov., with ginsenoside converting activity isolated from sediment.</title>
        <authorList>
            <person name="Kim J.K."/>
            <person name="Choi T.E."/>
            <person name="Liu Q.M."/>
            <person name="Park H.Y."/>
            <person name="Yi T.H."/>
            <person name="Yoon M.H."/>
            <person name="Kim S.C."/>
            <person name="Im W.T."/>
        </authorList>
    </citation>
    <scope>NUCLEOTIDE SEQUENCE [LARGE SCALE GENOMIC DNA]</scope>
    <source>
        <strain evidence="1 2">KHI28</strain>
    </source>
</reference>
<dbReference type="Proteomes" id="UP000321362">
    <property type="component" value="Chromosome"/>
</dbReference>
<name>A0A5B8W6U6_9SPHI</name>
<keyword evidence="2" id="KW-1185">Reference proteome</keyword>
<dbReference type="EMBL" id="CP042437">
    <property type="protein sequence ID" value="QEC79533.1"/>
    <property type="molecule type" value="Genomic_DNA"/>
</dbReference>
<dbReference type="AlphaFoldDB" id="A0A5B8W6U6"/>
<organism evidence="1 2">
    <name type="scientific">Mucilaginibacter ginsenosidivorax</name>
    <dbReference type="NCBI Taxonomy" id="862126"/>
    <lineage>
        <taxon>Bacteria</taxon>
        <taxon>Pseudomonadati</taxon>
        <taxon>Bacteroidota</taxon>
        <taxon>Sphingobacteriia</taxon>
        <taxon>Sphingobacteriales</taxon>
        <taxon>Sphingobacteriaceae</taxon>
        <taxon>Mucilaginibacter</taxon>
    </lineage>
</organism>